<dbReference type="AlphaFoldDB" id="A0A448WIH4"/>
<feature type="region of interest" description="Disordered" evidence="1">
    <location>
        <begin position="92"/>
        <end position="202"/>
    </location>
</feature>
<evidence type="ECO:0000313" key="2">
    <source>
        <dbReference type="EMBL" id="VEL12581.1"/>
    </source>
</evidence>
<keyword evidence="3" id="KW-1185">Reference proteome</keyword>
<comment type="caution">
    <text evidence="2">The sequence shown here is derived from an EMBL/GenBank/DDBJ whole genome shotgun (WGS) entry which is preliminary data.</text>
</comment>
<sequence>MERYYPNYFSYTQSYYEPLDPNGLSQSIYGYDGIASDSEAGLKLERGTEGRTREQQIASHRTDSDASLYIRKDRVWMRGWATKKPASVDLMPVEHSSSDSEGHQRSVRGVLARSPKSQQDFEGTAYNSPFGAQSTLRPERVAESNYNAEKKSQIPKPMKYPLESETSTSGNLRGGNLPTWKGRSRTGPVEYVNDPSSLPTVY</sequence>
<gene>
    <name evidence="2" type="ORF">PXEA_LOCUS6021</name>
</gene>
<dbReference type="OrthoDB" id="6288904at2759"/>
<evidence type="ECO:0000313" key="3">
    <source>
        <dbReference type="Proteomes" id="UP000784294"/>
    </source>
</evidence>
<feature type="compositionally biased region" description="Basic and acidic residues" evidence="1">
    <location>
        <begin position="137"/>
        <end position="152"/>
    </location>
</feature>
<name>A0A448WIH4_9PLAT</name>
<accession>A0A448WIH4</accession>
<evidence type="ECO:0000256" key="1">
    <source>
        <dbReference type="SAM" id="MobiDB-lite"/>
    </source>
</evidence>
<organism evidence="2 3">
    <name type="scientific">Protopolystoma xenopodis</name>
    <dbReference type="NCBI Taxonomy" id="117903"/>
    <lineage>
        <taxon>Eukaryota</taxon>
        <taxon>Metazoa</taxon>
        <taxon>Spiralia</taxon>
        <taxon>Lophotrochozoa</taxon>
        <taxon>Platyhelminthes</taxon>
        <taxon>Monogenea</taxon>
        <taxon>Polyopisthocotylea</taxon>
        <taxon>Polystomatidea</taxon>
        <taxon>Polystomatidae</taxon>
        <taxon>Protopolystoma</taxon>
    </lineage>
</organism>
<proteinExistence type="predicted"/>
<feature type="compositionally biased region" description="Polar residues" evidence="1">
    <location>
        <begin position="115"/>
        <end position="136"/>
    </location>
</feature>
<dbReference type="Proteomes" id="UP000784294">
    <property type="component" value="Unassembled WGS sequence"/>
</dbReference>
<reference evidence="2" key="1">
    <citation type="submission" date="2018-11" db="EMBL/GenBank/DDBJ databases">
        <authorList>
            <consortium name="Pathogen Informatics"/>
        </authorList>
    </citation>
    <scope>NUCLEOTIDE SEQUENCE</scope>
</reference>
<protein>
    <submittedName>
        <fullName evidence="2">Uncharacterized protein</fullName>
    </submittedName>
</protein>
<dbReference type="EMBL" id="CAAALY010015186">
    <property type="protein sequence ID" value="VEL12581.1"/>
    <property type="molecule type" value="Genomic_DNA"/>
</dbReference>